<dbReference type="EMBL" id="BARU01034376">
    <property type="protein sequence ID" value="GAH63226.1"/>
    <property type="molecule type" value="Genomic_DNA"/>
</dbReference>
<accession>X1GZ83</accession>
<dbReference type="AlphaFoldDB" id="X1GZ83"/>
<name>X1GZ83_9ZZZZ</name>
<sequence length="60" mass="6503">YGFDIESLQRSQEATISSQNDNILALILSISSMTLGVLRIDDILVLILSISSTTLGDFNS</sequence>
<gene>
    <name evidence="1" type="ORF">S03H2_53969</name>
</gene>
<reference evidence="1" key="1">
    <citation type="journal article" date="2014" name="Front. Microbiol.">
        <title>High frequency of phylogenetically diverse reductive dehalogenase-homologous genes in deep subseafloor sedimentary metagenomes.</title>
        <authorList>
            <person name="Kawai M."/>
            <person name="Futagami T."/>
            <person name="Toyoda A."/>
            <person name="Takaki Y."/>
            <person name="Nishi S."/>
            <person name="Hori S."/>
            <person name="Arai W."/>
            <person name="Tsubouchi T."/>
            <person name="Morono Y."/>
            <person name="Uchiyama I."/>
            <person name="Ito T."/>
            <person name="Fujiyama A."/>
            <person name="Inagaki F."/>
            <person name="Takami H."/>
        </authorList>
    </citation>
    <scope>NUCLEOTIDE SEQUENCE</scope>
    <source>
        <strain evidence="1">Expedition CK06-06</strain>
    </source>
</reference>
<evidence type="ECO:0000313" key="1">
    <source>
        <dbReference type="EMBL" id="GAH63226.1"/>
    </source>
</evidence>
<protein>
    <submittedName>
        <fullName evidence="1">Uncharacterized protein</fullName>
    </submittedName>
</protein>
<organism evidence="1">
    <name type="scientific">marine sediment metagenome</name>
    <dbReference type="NCBI Taxonomy" id="412755"/>
    <lineage>
        <taxon>unclassified sequences</taxon>
        <taxon>metagenomes</taxon>
        <taxon>ecological metagenomes</taxon>
    </lineage>
</organism>
<comment type="caution">
    <text evidence="1">The sequence shown here is derived from an EMBL/GenBank/DDBJ whole genome shotgun (WGS) entry which is preliminary data.</text>
</comment>
<proteinExistence type="predicted"/>
<feature type="non-terminal residue" evidence="1">
    <location>
        <position position="1"/>
    </location>
</feature>